<feature type="non-terminal residue" evidence="5">
    <location>
        <position position="257"/>
    </location>
</feature>
<dbReference type="InterPro" id="IPR016099">
    <property type="entry name" value="Prismane-like_a/b-sand"/>
</dbReference>
<evidence type="ECO:0000256" key="1">
    <source>
        <dbReference type="ARBA" id="ARBA00022596"/>
    </source>
</evidence>
<dbReference type="InterPro" id="IPR004137">
    <property type="entry name" value="HCP/CODH"/>
</dbReference>
<dbReference type="SUPFAM" id="SSF56821">
    <property type="entry name" value="Prismane protein-like"/>
    <property type="match status" value="1"/>
</dbReference>
<dbReference type="Gene3D" id="3.40.50.2030">
    <property type="match status" value="1"/>
</dbReference>
<dbReference type="GO" id="GO:0004601">
    <property type="term" value="F:peroxidase activity"/>
    <property type="evidence" value="ECO:0007669"/>
    <property type="project" value="TreeGrafter"/>
</dbReference>
<feature type="non-terminal residue" evidence="5">
    <location>
        <position position="1"/>
    </location>
</feature>
<dbReference type="GO" id="GO:0050418">
    <property type="term" value="F:hydroxylamine reductase activity"/>
    <property type="evidence" value="ECO:0007669"/>
    <property type="project" value="TreeGrafter"/>
</dbReference>
<dbReference type="InterPro" id="IPR011254">
    <property type="entry name" value="Prismane-like_sf"/>
</dbReference>
<evidence type="ECO:0000256" key="3">
    <source>
        <dbReference type="ARBA" id="ARBA00023004"/>
    </source>
</evidence>
<dbReference type="GO" id="GO:0042542">
    <property type="term" value="P:response to hydrogen peroxide"/>
    <property type="evidence" value="ECO:0007669"/>
    <property type="project" value="TreeGrafter"/>
</dbReference>
<organism evidence="5">
    <name type="scientific">marine sediment metagenome</name>
    <dbReference type="NCBI Taxonomy" id="412755"/>
    <lineage>
        <taxon>unclassified sequences</taxon>
        <taxon>metagenomes</taxon>
        <taxon>ecological metagenomes</taxon>
    </lineage>
</organism>
<proteinExistence type="predicted"/>
<gene>
    <name evidence="5" type="ORF">S03H2_53761</name>
</gene>
<comment type="caution">
    <text evidence="5">The sequence shown here is derived from an EMBL/GenBank/DDBJ whole genome shotgun (WGS) entry which is preliminary data.</text>
</comment>
<evidence type="ECO:0000256" key="2">
    <source>
        <dbReference type="ARBA" id="ARBA00022723"/>
    </source>
</evidence>
<name>X1HZ44_9ZZZZ</name>
<dbReference type="PANTHER" id="PTHR30109">
    <property type="entry name" value="HYDROXYLAMINE REDUCTASE"/>
    <property type="match status" value="1"/>
</dbReference>
<evidence type="ECO:0000313" key="5">
    <source>
        <dbReference type="EMBL" id="GAH62345.1"/>
    </source>
</evidence>
<dbReference type="PANTHER" id="PTHR30109:SF6">
    <property type="entry name" value="ACETYL-COA DECARBONYLASE_SYNTHASE COMPLEX SUBUNIT ALPHA"/>
    <property type="match status" value="1"/>
</dbReference>
<keyword evidence="4" id="KW-0411">Iron-sulfur</keyword>
<dbReference type="Pfam" id="PF03063">
    <property type="entry name" value="Prismane"/>
    <property type="match status" value="1"/>
</dbReference>
<sequence>TLEDLEEAMKWVQFNITHLLAAGHTGQESSYLDYEAKSFLAGLCDNVGMEISDAVQIAAYGFPCGDPDVPIVELGMGTMDFENKASILLIGHNVAPGIELVDYIREKGLEDKVDVGAICCTALDLTRYYSGAKIVGSLSRQMFYIRSGLADVVVVDEQCVHLRAFEQAKLVGAPFIATNEKIMAGLPDRTDDPAEEIIDDLVSGKAAGVLILDPIKAGKVIAEVAVKVKPIRKGRSAVPDEDGCITMAMNCNGCGNC</sequence>
<reference evidence="5" key="1">
    <citation type="journal article" date="2014" name="Front. Microbiol.">
        <title>High frequency of phylogenetically diverse reductive dehalogenase-homologous genes in deep subseafloor sedimentary metagenomes.</title>
        <authorList>
            <person name="Kawai M."/>
            <person name="Futagami T."/>
            <person name="Toyoda A."/>
            <person name="Takaki Y."/>
            <person name="Nishi S."/>
            <person name="Hori S."/>
            <person name="Arai W."/>
            <person name="Tsubouchi T."/>
            <person name="Morono Y."/>
            <person name="Uchiyama I."/>
            <person name="Ito T."/>
            <person name="Fujiyama A."/>
            <person name="Inagaki F."/>
            <person name="Takami H."/>
        </authorList>
    </citation>
    <scope>NUCLEOTIDE SEQUENCE</scope>
    <source>
        <strain evidence="5">Expedition CK06-06</strain>
    </source>
</reference>
<dbReference type="GO" id="GO:0051536">
    <property type="term" value="F:iron-sulfur cluster binding"/>
    <property type="evidence" value="ECO:0007669"/>
    <property type="project" value="UniProtKB-KW"/>
</dbReference>
<dbReference type="GO" id="GO:0046872">
    <property type="term" value="F:metal ion binding"/>
    <property type="evidence" value="ECO:0007669"/>
    <property type="project" value="UniProtKB-KW"/>
</dbReference>
<dbReference type="AlphaFoldDB" id="X1HZ44"/>
<evidence type="ECO:0000256" key="4">
    <source>
        <dbReference type="ARBA" id="ARBA00023014"/>
    </source>
</evidence>
<accession>X1HZ44</accession>
<protein>
    <submittedName>
        <fullName evidence="5">Uncharacterized protein</fullName>
    </submittedName>
</protein>
<keyword evidence="3" id="KW-0408">Iron</keyword>
<keyword evidence="2" id="KW-0479">Metal-binding</keyword>
<keyword evidence="1" id="KW-0533">Nickel</keyword>
<dbReference type="EMBL" id="BARU01034231">
    <property type="protein sequence ID" value="GAH62345.1"/>
    <property type="molecule type" value="Genomic_DNA"/>
</dbReference>